<comment type="caution">
    <text evidence="1">The sequence shown here is derived from an EMBL/GenBank/DDBJ whole genome shotgun (WGS) entry which is preliminary data.</text>
</comment>
<organism evidence="1 2">
    <name type="scientific">Ceratodon purpureus</name>
    <name type="common">Fire moss</name>
    <name type="synonym">Dicranum purpureum</name>
    <dbReference type="NCBI Taxonomy" id="3225"/>
    <lineage>
        <taxon>Eukaryota</taxon>
        <taxon>Viridiplantae</taxon>
        <taxon>Streptophyta</taxon>
        <taxon>Embryophyta</taxon>
        <taxon>Bryophyta</taxon>
        <taxon>Bryophytina</taxon>
        <taxon>Bryopsida</taxon>
        <taxon>Dicranidae</taxon>
        <taxon>Pseudoditrichales</taxon>
        <taxon>Ditrichaceae</taxon>
        <taxon>Ceratodon</taxon>
    </lineage>
</organism>
<name>A0A8T0I6F0_CERPU</name>
<proteinExistence type="predicted"/>
<dbReference type="EMBL" id="CM026424">
    <property type="protein sequence ID" value="KAG0579250.1"/>
    <property type="molecule type" value="Genomic_DNA"/>
</dbReference>
<dbReference type="Proteomes" id="UP000822688">
    <property type="component" value="Chromosome 4"/>
</dbReference>
<keyword evidence="2" id="KW-1185">Reference proteome</keyword>
<dbReference type="AlphaFoldDB" id="A0A8T0I6F0"/>
<gene>
    <name evidence="1" type="ORF">KC19_4G085500</name>
</gene>
<reference evidence="1" key="1">
    <citation type="submission" date="2020-06" db="EMBL/GenBank/DDBJ databases">
        <title>WGS assembly of Ceratodon purpureus strain R40.</title>
        <authorList>
            <person name="Carey S.B."/>
            <person name="Jenkins J."/>
            <person name="Shu S."/>
            <person name="Lovell J.T."/>
            <person name="Sreedasyam A."/>
            <person name="Maumus F."/>
            <person name="Tiley G.P."/>
            <person name="Fernandez-Pozo N."/>
            <person name="Barry K."/>
            <person name="Chen C."/>
            <person name="Wang M."/>
            <person name="Lipzen A."/>
            <person name="Daum C."/>
            <person name="Saski C.A."/>
            <person name="Payton A.C."/>
            <person name="Mcbreen J.C."/>
            <person name="Conrad R.E."/>
            <person name="Kollar L.M."/>
            <person name="Olsson S."/>
            <person name="Huttunen S."/>
            <person name="Landis J.B."/>
            <person name="Wickett N.J."/>
            <person name="Johnson M.G."/>
            <person name="Rensing S.A."/>
            <person name="Grimwood J."/>
            <person name="Schmutz J."/>
            <person name="Mcdaniel S.F."/>
        </authorList>
    </citation>
    <scope>NUCLEOTIDE SEQUENCE</scope>
    <source>
        <strain evidence="1">R40</strain>
    </source>
</reference>
<protein>
    <submittedName>
        <fullName evidence="1">Uncharacterized protein</fullName>
    </submittedName>
</protein>
<sequence length="106" mass="12420">MGLVRFEQALDSDKLLLMKSFFLLVMKKIICYLGLDGLFSSTTPTDSLFTEIRDQLFFSHYHVICATSPCINMSYVQLGSFFGRWWVRMTGFDDMLWGSWYWAECL</sequence>
<accession>A0A8T0I6F0</accession>
<evidence type="ECO:0000313" key="2">
    <source>
        <dbReference type="Proteomes" id="UP000822688"/>
    </source>
</evidence>
<evidence type="ECO:0000313" key="1">
    <source>
        <dbReference type="EMBL" id="KAG0579250.1"/>
    </source>
</evidence>